<evidence type="ECO:0000259" key="7">
    <source>
        <dbReference type="PROSITE" id="PS50271"/>
    </source>
</evidence>
<keyword evidence="3" id="KW-0862">Zinc</keyword>
<dbReference type="SMART" id="SM00184">
    <property type="entry name" value="RING"/>
    <property type="match status" value="1"/>
</dbReference>
<evidence type="ECO:0000256" key="2">
    <source>
        <dbReference type="ARBA" id="ARBA00022771"/>
    </source>
</evidence>
<accession>A0A0K2UHP7</accession>
<dbReference type="InterPro" id="IPR001607">
    <property type="entry name" value="Znf_UBP"/>
</dbReference>
<dbReference type="InterPro" id="IPR013083">
    <property type="entry name" value="Znf_RING/FYVE/PHD"/>
</dbReference>
<feature type="compositionally biased region" description="Basic and acidic residues" evidence="5">
    <location>
        <begin position="451"/>
        <end position="466"/>
    </location>
</feature>
<dbReference type="PROSITE" id="PS50271">
    <property type="entry name" value="ZF_UBP"/>
    <property type="match status" value="1"/>
</dbReference>
<dbReference type="Pfam" id="PF13639">
    <property type="entry name" value="zf-RING_2"/>
    <property type="match status" value="1"/>
</dbReference>
<dbReference type="InterPro" id="IPR047243">
    <property type="entry name" value="RING-H2_BRAP2"/>
</dbReference>
<evidence type="ECO:0000259" key="6">
    <source>
        <dbReference type="PROSITE" id="PS50089"/>
    </source>
</evidence>
<evidence type="ECO:0000256" key="4">
    <source>
        <dbReference type="PROSITE-ProRule" id="PRU00502"/>
    </source>
</evidence>
<dbReference type="InterPro" id="IPR001841">
    <property type="entry name" value="Znf_RING"/>
</dbReference>
<dbReference type="PROSITE" id="PS50089">
    <property type="entry name" value="ZF_RING_2"/>
    <property type="match status" value="1"/>
</dbReference>
<dbReference type="AlphaFoldDB" id="A0A0K2UHP7"/>
<dbReference type="Gene3D" id="3.30.40.10">
    <property type="entry name" value="Zinc/RING finger domain, C3HC4 (zinc finger)"/>
    <property type="match status" value="2"/>
</dbReference>
<keyword evidence="1" id="KW-0479">Metal-binding</keyword>
<dbReference type="GO" id="GO:0016567">
    <property type="term" value="P:protein ubiquitination"/>
    <property type="evidence" value="ECO:0007669"/>
    <property type="project" value="TreeGrafter"/>
</dbReference>
<dbReference type="GO" id="GO:0008270">
    <property type="term" value="F:zinc ion binding"/>
    <property type="evidence" value="ECO:0007669"/>
    <property type="project" value="UniProtKB-KW"/>
</dbReference>
<dbReference type="PANTHER" id="PTHR24007">
    <property type="entry name" value="BRCA1-ASSOCIATED PROTEIN"/>
    <property type="match status" value="1"/>
</dbReference>
<dbReference type="Pfam" id="PF02148">
    <property type="entry name" value="zf-UBP"/>
    <property type="match status" value="1"/>
</dbReference>
<reference evidence="8" key="1">
    <citation type="submission" date="2014-05" db="EMBL/GenBank/DDBJ databases">
        <authorList>
            <person name="Chronopoulou M."/>
        </authorList>
    </citation>
    <scope>NUCLEOTIDE SEQUENCE</scope>
    <source>
        <tissue evidence="8">Whole organism</tissue>
    </source>
</reference>
<proteinExistence type="predicted"/>
<dbReference type="PANTHER" id="PTHR24007:SF7">
    <property type="entry name" value="BRCA1-ASSOCIATED PROTEIN"/>
    <property type="match status" value="1"/>
</dbReference>
<dbReference type="GO" id="GO:0005737">
    <property type="term" value="C:cytoplasm"/>
    <property type="evidence" value="ECO:0007669"/>
    <property type="project" value="TreeGrafter"/>
</dbReference>
<dbReference type="SUPFAM" id="SSF57850">
    <property type="entry name" value="RING/U-box"/>
    <property type="match status" value="2"/>
</dbReference>
<dbReference type="Pfam" id="PF07576">
    <property type="entry name" value="BRAP2"/>
    <property type="match status" value="1"/>
</dbReference>
<evidence type="ECO:0000256" key="1">
    <source>
        <dbReference type="ARBA" id="ARBA00022723"/>
    </source>
</evidence>
<feature type="region of interest" description="Disordered" evidence="5">
    <location>
        <begin position="365"/>
        <end position="386"/>
    </location>
</feature>
<name>A0A0K2UHP7_LEPSM</name>
<dbReference type="EMBL" id="HACA01020239">
    <property type="protein sequence ID" value="CDW37600.1"/>
    <property type="molecule type" value="Transcribed_RNA"/>
</dbReference>
<protein>
    <submittedName>
        <fullName evidence="8">BRCA1associated proteinlike [Megachile rotundata]</fullName>
    </submittedName>
</protein>
<feature type="domain" description="UBP-type" evidence="7">
    <location>
        <begin position="281"/>
        <end position="374"/>
    </location>
</feature>
<dbReference type="InterPro" id="IPR011422">
    <property type="entry name" value="BRAP2/ETP1_RRM"/>
</dbReference>
<keyword evidence="2 4" id="KW-0863">Zinc-finger</keyword>
<evidence type="ECO:0000256" key="3">
    <source>
        <dbReference type="ARBA" id="ARBA00022833"/>
    </source>
</evidence>
<evidence type="ECO:0000256" key="5">
    <source>
        <dbReference type="SAM" id="MobiDB-lite"/>
    </source>
</evidence>
<sequence>MTSTVLPSHKQNNTNIREVSFCSLRLEIENSSPNVDLKFSSGRRLEDILENIRLGAHMASSSSSSASAVAARRGTRKLSDIVIETFVKSKESSPTSAGDESHNNDDHINFFSGNPFIENTKGILHLFKENETTSLEDGVIRSQMICMLGVPAKIKTPDLLQFTAPCHTELEMVRIIHDGSPNQYMALFRFRCLEAADEFYQAFNGAAFNSFEPDICTLVYVSKVETCKESEYYPLTDHTELPLCSICLERMDESVSTVLTILCNHTFHGSCLAKWEDLSCPVCRYVQTPEVVAEQKCSECQSCEDLWICLICGYVGCGRYVGGHSHAHFLATQHCYTMELDQRRVWDYVGDNFVHRLVQTDSADGKLVEAQGNGEGDNSERKGNDSLSVNTEEKMDSIQLEYTFLLTSQLESQRRYYEEKITRVEDKTQREIEEISEQLKTLSEDNSSLRSKVDALSKDKNKSDKKMTALTSKYNKALADLKEERHMNEHLRNNQTEISSTLKETIQFRDDTQKRMLELEDKIRDMQFHVEVVKQIDESELADEIRGGDIIIPPTPETGVRLKTRRNRRGHK</sequence>
<dbReference type="CDD" id="cd16457">
    <property type="entry name" value="RING-H2_BRAP2"/>
    <property type="match status" value="1"/>
</dbReference>
<dbReference type="SMART" id="SM00290">
    <property type="entry name" value="ZnF_UBP"/>
    <property type="match status" value="1"/>
</dbReference>
<dbReference type="GO" id="GO:0007265">
    <property type="term" value="P:Ras protein signal transduction"/>
    <property type="evidence" value="ECO:0007669"/>
    <property type="project" value="TreeGrafter"/>
</dbReference>
<dbReference type="OrthoDB" id="273556at2759"/>
<feature type="region of interest" description="Disordered" evidence="5">
    <location>
        <begin position="443"/>
        <end position="466"/>
    </location>
</feature>
<evidence type="ECO:0000313" key="8">
    <source>
        <dbReference type="EMBL" id="CDW37600.1"/>
    </source>
</evidence>
<feature type="domain" description="RING-type" evidence="6">
    <location>
        <begin position="244"/>
        <end position="284"/>
    </location>
</feature>
<dbReference type="GO" id="GO:0061630">
    <property type="term" value="F:ubiquitin protein ligase activity"/>
    <property type="evidence" value="ECO:0007669"/>
    <property type="project" value="TreeGrafter"/>
</dbReference>
<organism evidence="8">
    <name type="scientific">Lepeophtheirus salmonis</name>
    <name type="common">Salmon louse</name>
    <name type="synonym">Caligus salmonis</name>
    <dbReference type="NCBI Taxonomy" id="72036"/>
    <lineage>
        <taxon>Eukaryota</taxon>
        <taxon>Metazoa</taxon>
        <taxon>Ecdysozoa</taxon>
        <taxon>Arthropoda</taxon>
        <taxon>Crustacea</taxon>
        <taxon>Multicrustacea</taxon>
        <taxon>Hexanauplia</taxon>
        <taxon>Copepoda</taxon>
        <taxon>Siphonostomatoida</taxon>
        <taxon>Caligidae</taxon>
        <taxon>Lepeophtheirus</taxon>
    </lineage>
</organism>